<name>A0A4Z2IUU7_9TELE</name>
<evidence type="ECO:0000313" key="1">
    <source>
        <dbReference type="EMBL" id="TNN81750.1"/>
    </source>
</evidence>
<dbReference type="EMBL" id="SRLO01000044">
    <property type="protein sequence ID" value="TNN81750.1"/>
    <property type="molecule type" value="Genomic_DNA"/>
</dbReference>
<sequence>MGTDFTVVILARQRQKTPLECCVKTHPLTHRLPQHQQWVLLNSACQEIKHECHRLLRSAENGQHKAGVNI</sequence>
<dbReference type="AlphaFoldDB" id="A0A4Z2IUU7"/>
<dbReference type="Proteomes" id="UP000314294">
    <property type="component" value="Unassembled WGS sequence"/>
</dbReference>
<comment type="caution">
    <text evidence="1">The sequence shown here is derived from an EMBL/GenBank/DDBJ whole genome shotgun (WGS) entry which is preliminary data.</text>
</comment>
<organism evidence="1 2">
    <name type="scientific">Liparis tanakae</name>
    <name type="common">Tanaka's snailfish</name>
    <dbReference type="NCBI Taxonomy" id="230148"/>
    <lineage>
        <taxon>Eukaryota</taxon>
        <taxon>Metazoa</taxon>
        <taxon>Chordata</taxon>
        <taxon>Craniata</taxon>
        <taxon>Vertebrata</taxon>
        <taxon>Euteleostomi</taxon>
        <taxon>Actinopterygii</taxon>
        <taxon>Neopterygii</taxon>
        <taxon>Teleostei</taxon>
        <taxon>Neoteleostei</taxon>
        <taxon>Acanthomorphata</taxon>
        <taxon>Eupercaria</taxon>
        <taxon>Perciformes</taxon>
        <taxon>Cottioidei</taxon>
        <taxon>Cottales</taxon>
        <taxon>Liparidae</taxon>
        <taxon>Liparis</taxon>
    </lineage>
</organism>
<evidence type="ECO:0000313" key="2">
    <source>
        <dbReference type="Proteomes" id="UP000314294"/>
    </source>
</evidence>
<reference evidence="1 2" key="1">
    <citation type="submission" date="2019-03" db="EMBL/GenBank/DDBJ databases">
        <title>First draft genome of Liparis tanakae, snailfish: a comprehensive survey of snailfish specific genes.</title>
        <authorList>
            <person name="Kim W."/>
            <person name="Song I."/>
            <person name="Jeong J.-H."/>
            <person name="Kim D."/>
            <person name="Kim S."/>
            <person name="Ryu S."/>
            <person name="Song J.Y."/>
            <person name="Lee S.K."/>
        </authorList>
    </citation>
    <scope>NUCLEOTIDE SEQUENCE [LARGE SCALE GENOMIC DNA]</scope>
    <source>
        <tissue evidence="1">Muscle</tissue>
    </source>
</reference>
<keyword evidence="2" id="KW-1185">Reference proteome</keyword>
<accession>A0A4Z2IUU7</accession>
<proteinExistence type="predicted"/>
<gene>
    <name evidence="1" type="ORF">EYF80_007879</name>
</gene>
<protein>
    <submittedName>
        <fullName evidence="1">Uncharacterized protein</fullName>
    </submittedName>
</protein>